<feature type="compositionally biased region" description="Low complexity" evidence="1">
    <location>
        <begin position="132"/>
        <end position="155"/>
    </location>
</feature>
<comment type="caution">
    <text evidence="3">The sequence shown here is derived from an EMBL/GenBank/DDBJ whole genome shotgun (WGS) entry which is preliminary data.</text>
</comment>
<keyword evidence="2" id="KW-0472">Membrane</keyword>
<organism evidence="3 4">
    <name type="scientific">[Myrmecia] bisecta</name>
    <dbReference type="NCBI Taxonomy" id="41462"/>
    <lineage>
        <taxon>Eukaryota</taxon>
        <taxon>Viridiplantae</taxon>
        <taxon>Chlorophyta</taxon>
        <taxon>core chlorophytes</taxon>
        <taxon>Trebouxiophyceae</taxon>
        <taxon>Trebouxiales</taxon>
        <taxon>Trebouxiaceae</taxon>
        <taxon>Myrmecia</taxon>
    </lineage>
</organism>
<feature type="region of interest" description="Disordered" evidence="1">
    <location>
        <begin position="130"/>
        <end position="155"/>
    </location>
</feature>
<keyword evidence="2" id="KW-1133">Transmembrane helix</keyword>
<evidence type="ECO:0000313" key="4">
    <source>
        <dbReference type="Proteomes" id="UP001489004"/>
    </source>
</evidence>
<feature type="transmembrane region" description="Helical" evidence="2">
    <location>
        <begin position="98"/>
        <end position="116"/>
    </location>
</feature>
<dbReference type="EMBL" id="JALJOR010000007">
    <property type="protein sequence ID" value="KAK9814491.1"/>
    <property type="molecule type" value="Genomic_DNA"/>
</dbReference>
<reference evidence="3 4" key="1">
    <citation type="journal article" date="2024" name="Nat. Commun.">
        <title>Phylogenomics reveals the evolutionary origins of lichenization in chlorophyte algae.</title>
        <authorList>
            <person name="Puginier C."/>
            <person name="Libourel C."/>
            <person name="Otte J."/>
            <person name="Skaloud P."/>
            <person name="Haon M."/>
            <person name="Grisel S."/>
            <person name="Petersen M."/>
            <person name="Berrin J.G."/>
            <person name="Delaux P.M."/>
            <person name="Dal Grande F."/>
            <person name="Keller J."/>
        </authorList>
    </citation>
    <scope>NUCLEOTIDE SEQUENCE [LARGE SCALE GENOMIC DNA]</scope>
    <source>
        <strain evidence="3 4">SAG 2043</strain>
    </source>
</reference>
<sequence length="155" mass="17444">MEKLKKQILGFKNWDASKKGRALNRLKGENLERFTGLPDDVLQAALDDELSAGAQDALETVHAKLDALKEDYPINTDAPLYSHFLARTMNMTAPYEQYTFWLAGFSSCAVAVVQLGKAYVAYRRKMSLDAAQQPQQRQHQTKQPPQQTTKGLQKS</sequence>
<evidence type="ECO:0000256" key="2">
    <source>
        <dbReference type="SAM" id="Phobius"/>
    </source>
</evidence>
<dbReference type="Proteomes" id="UP001489004">
    <property type="component" value="Unassembled WGS sequence"/>
</dbReference>
<dbReference type="AlphaFoldDB" id="A0AAW1PYP3"/>
<protein>
    <submittedName>
        <fullName evidence="3">Uncharacterized protein</fullName>
    </submittedName>
</protein>
<accession>A0AAW1PYP3</accession>
<proteinExistence type="predicted"/>
<keyword evidence="4" id="KW-1185">Reference proteome</keyword>
<name>A0AAW1PYP3_9CHLO</name>
<gene>
    <name evidence="3" type="ORF">WJX72_006733</name>
</gene>
<keyword evidence="2" id="KW-0812">Transmembrane</keyword>
<evidence type="ECO:0000256" key="1">
    <source>
        <dbReference type="SAM" id="MobiDB-lite"/>
    </source>
</evidence>
<evidence type="ECO:0000313" key="3">
    <source>
        <dbReference type="EMBL" id="KAK9814491.1"/>
    </source>
</evidence>